<sequence>MALPSSPLPLLLLLLLNPPFSLANLHNVRLLDDESLFQTSKTEPSDPPTRFFEVTRPIQVPKTKPCSYVILQHDFGFTYGKPPVTAPYTPPTECPSQNFSKVVMEWTATCKGRQFDRIFGVWLGGVELLRSCTAEPRASGIVWTVEKDITKYSSLLKTPQTLAVHLANLVDKTYTGIYHVNITFHFYPAEEEEEEHKQSPNSASYFDSPADLILPISRNLPLNDGLWFVVENSTDTQLKQFQVPRNTYRAVLEVFVSFHSNDEFWYTNPPDEYIKANNLSGVPGKGSFREVVVSLDGKTVGAVWPFTVIYTGGVNPLLWRPISGIGSFDLPVYDMEITPFLGNVLDGKPHEFGFGVTNGLNVWFIDANLHLWLDPRNWRTKGRLLKSMAEPIVPSLVSHFKGLNGSFVTRARREISATGWVKSSRGKITTHSFQSFDYVNRMVFGKDSAMQKVKQKIFLDRGVYAEFPSFDMYSTQVLRYFPLYLFTDTIDELDGDTSSTISNVSLGFEEEKVSSSPSGFSYSSLRNNQKGQGTMLVKGNLVVSGVASTEQAYKYFSNGGCYFRKVSSRNYTILSDESGDSCGKKASGLRPPFGYRRGGFLAS</sequence>
<evidence type="ECO:0000259" key="2">
    <source>
        <dbReference type="Pfam" id="PF12222"/>
    </source>
</evidence>
<feature type="chain" id="PRO_5043372602" description="Peptide N-acetyl-beta-D-glucosaminyl asparaginase amidase A N-terminal domain-containing protein" evidence="1">
    <location>
        <begin position="24"/>
        <end position="603"/>
    </location>
</feature>
<evidence type="ECO:0000313" key="4">
    <source>
        <dbReference type="Proteomes" id="UP000825729"/>
    </source>
</evidence>
<feature type="domain" description="Peptide N-acetyl-beta-D-glucosaminyl asparaginase amidase A N-terminal" evidence="2">
    <location>
        <begin position="62"/>
        <end position="385"/>
    </location>
</feature>
<protein>
    <recommendedName>
        <fullName evidence="2">Peptide N-acetyl-beta-D-glucosaminyl asparaginase amidase A N-terminal domain-containing protein</fullName>
    </recommendedName>
</protein>
<gene>
    <name evidence="3" type="ORF">H6P81_012043</name>
</gene>
<dbReference type="AlphaFoldDB" id="A0AAV7ECT7"/>
<proteinExistence type="predicted"/>
<reference evidence="3 4" key="1">
    <citation type="submission" date="2021-07" db="EMBL/GenBank/DDBJ databases">
        <title>The Aristolochia fimbriata genome: insights into angiosperm evolution, floral development and chemical biosynthesis.</title>
        <authorList>
            <person name="Jiao Y."/>
        </authorList>
    </citation>
    <scope>NUCLEOTIDE SEQUENCE [LARGE SCALE GENOMIC DNA]</scope>
    <source>
        <strain evidence="3">IBCAS-2021</strain>
        <tissue evidence="3">Leaf</tissue>
    </source>
</reference>
<dbReference type="InterPro" id="IPR056948">
    <property type="entry name" value="PNGaseA_N"/>
</dbReference>
<dbReference type="EMBL" id="JAINDJ010000005">
    <property type="protein sequence ID" value="KAG9445915.1"/>
    <property type="molecule type" value="Genomic_DNA"/>
</dbReference>
<dbReference type="InterPro" id="IPR021102">
    <property type="entry name" value="PNGase_A"/>
</dbReference>
<accession>A0AAV7ECT7</accession>
<name>A0AAV7ECT7_ARIFI</name>
<comment type="caution">
    <text evidence="3">The sequence shown here is derived from an EMBL/GenBank/DDBJ whole genome shotgun (WGS) entry which is preliminary data.</text>
</comment>
<evidence type="ECO:0000313" key="3">
    <source>
        <dbReference type="EMBL" id="KAG9445915.1"/>
    </source>
</evidence>
<organism evidence="3 4">
    <name type="scientific">Aristolochia fimbriata</name>
    <name type="common">White veined hardy Dutchman's pipe vine</name>
    <dbReference type="NCBI Taxonomy" id="158543"/>
    <lineage>
        <taxon>Eukaryota</taxon>
        <taxon>Viridiplantae</taxon>
        <taxon>Streptophyta</taxon>
        <taxon>Embryophyta</taxon>
        <taxon>Tracheophyta</taxon>
        <taxon>Spermatophyta</taxon>
        <taxon>Magnoliopsida</taxon>
        <taxon>Magnoliidae</taxon>
        <taxon>Piperales</taxon>
        <taxon>Aristolochiaceae</taxon>
        <taxon>Aristolochia</taxon>
    </lineage>
</organism>
<keyword evidence="4" id="KW-1185">Reference proteome</keyword>
<feature type="signal peptide" evidence="1">
    <location>
        <begin position="1"/>
        <end position="23"/>
    </location>
</feature>
<keyword evidence="1" id="KW-0732">Signal</keyword>
<dbReference type="Pfam" id="PF12222">
    <property type="entry name" value="PNGaseA"/>
    <property type="match status" value="1"/>
</dbReference>
<dbReference type="Pfam" id="PF25156">
    <property type="entry name" value="PNGase_A_C"/>
    <property type="match status" value="1"/>
</dbReference>
<evidence type="ECO:0000256" key="1">
    <source>
        <dbReference type="SAM" id="SignalP"/>
    </source>
</evidence>
<dbReference type="Proteomes" id="UP000825729">
    <property type="component" value="Unassembled WGS sequence"/>
</dbReference>
<dbReference type="PANTHER" id="PTHR31104">
    <property type="entry name" value="PEPTIDE-N4-(N-ACETYL-BETA-GLUCOSAMINYL)ASPARAGINE AMIDASE A PROTEIN"/>
    <property type="match status" value="1"/>
</dbReference>